<sequence>MPVTLTEDIHAVADPFCTRWNSRRRTSPGPPSRGLGLWRSSAVLDRVGVADIPGGCVTELKVLGHNALDVHLLLGEQGMP</sequence>
<organism evidence="1 2">
    <name type="scientific">Streptomyces indiaensis</name>
    <dbReference type="NCBI Taxonomy" id="284033"/>
    <lineage>
        <taxon>Bacteria</taxon>
        <taxon>Bacillati</taxon>
        <taxon>Actinomycetota</taxon>
        <taxon>Actinomycetes</taxon>
        <taxon>Kitasatosporales</taxon>
        <taxon>Streptomycetaceae</taxon>
        <taxon>Streptomyces</taxon>
    </lineage>
</organism>
<dbReference type="EMBL" id="BAAART010000055">
    <property type="protein sequence ID" value="GAA2230977.1"/>
    <property type="molecule type" value="Genomic_DNA"/>
</dbReference>
<comment type="caution">
    <text evidence="1">The sequence shown here is derived from an EMBL/GenBank/DDBJ whole genome shotgun (WGS) entry which is preliminary data.</text>
</comment>
<evidence type="ECO:0000313" key="2">
    <source>
        <dbReference type="Proteomes" id="UP001501474"/>
    </source>
</evidence>
<dbReference type="Proteomes" id="UP001501474">
    <property type="component" value="Unassembled WGS sequence"/>
</dbReference>
<proteinExistence type="predicted"/>
<name>A0ABN3DH81_9ACTN</name>
<evidence type="ECO:0000313" key="1">
    <source>
        <dbReference type="EMBL" id="GAA2230977.1"/>
    </source>
</evidence>
<accession>A0ABN3DH81</accession>
<keyword evidence="2" id="KW-1185">Reference proteome</keyword>
<reference evidence="1 2" key="1">
    <citation type="journal article" date="2019" name="Int. J. Syst. Evol. Microbiol.">
        <title>The Global Catalogue of Microorganisms (GCM) 10K type strain sequencing project: providing services to taxonomists for standard genome sequencing and annotation.</title>
        <authorList>
            <consortium name="The Broad Institute Genomics Platform"/>
            <consortium name="The Broad Institute Genome Sequencing Center for Infectious Disease"/>
            <person name="Wu L."/>
            <person name="Ma J."/>
        </authorList>
    </citation>
    <scope>NUCLEOTIDE SEQUENCE [LARGE SCALE GENOMIC DNA]</scope>
    <source>
        <strain evidence="1 2">JCM 3053</strain>
    </source>
</reference>
<protein>
    <submittedName>
        <fullName evidence="1">Uncharacterized protein</fullName>
    </submittedName>
</protein>
<gene>
    <name evidence="1" type="ORF">GCM10010104_25890</name>
</gene>